<evidence type="ECO:0000313" key="2">
    <source>
        <dbReference type="Proteomes" id="UP000509636"/>
    </source>
</evidence>
<accession>A0A6N0I226</accession>
<dbReference type="Proteomes" id="UP000509636">
    <property type="component" value="Chromosome"/>
</dbReference>
<dbReference type="EMBL" id="CP054550">
    <property type="protein sequence ID" value="QKQ28660.1"/>
    <property type="molecule type" value="Genomic_DNA"/>
</dbReference>
<name>A0A6N0I226_STAHO</name>
<proteinExistence type="predicted"/>
<dbReference type="AlphaFoldDB" id="A0A6N0I226"/>
<sequence>MKHEINLEISIFNFFVLTYLENKMTYFNTIINRHLKTNILQNQRKHILRYVFQKYEKGISFQYIIELLQLDINTL</sequence>
<gene>
    <name evidence="1" type="ORF">FOB69_02980</name>
</gene>
<evidence type="ECO:0000313" key="1">
    <source>
        <dbReference type="EMBL" id="QKQ28660.1"/>
    </source>
</evidence>
<organism evidence="1 2">
    <name type="scientific">Staphylococcus hominis</name>
    <dbReference type="NCBI Taxonomy" id="1290"/>
    <lineage>
        <taxon>Bacteria</taxon>
        <taxon>Bacillati</taxon>
        <taxon>Bacillota</taxon>
        <taxon>Bacilli</taxon>
        <taxon>Bacillales</taxon>
        <taxon>Staphylococcaceae</taxon>
        <taxon>Staphylococcus</taxon>
    </lineage>
</organism>
<protein>
    <submittedName>
        <fullName evidence="1">Uncharacterized protein</fullName>
    </submittedName>
</protein>
<reference evidence="1 2" key="1">
    <citation type="submission" date="2019-09" db="EMBL/GenBank/DDBJ databases">
        <title>FDA dAtabase for Regulatory Grade micrObial Sequences (FDA-ARGOS): Supporting development and validation of Infectious Disease Dx tests.</title>
        <authorList>
            <person name="Sciortino C."/>
            <person name="Tallon L."/>
            <person name="Sadzewicz L."/>
            <person name="Vavikolanu K."/>
            <person name="Mehta A."/>
            <person name="Aluvathingal J."/>
            <person name="Nadendla S."/>
            <person name="Nandy P."/>
            <person name="Geyer C."/>
            <person name="Yan Y."/>
            <person name="Sichtig H."/>
        </authorList>
    </citation>
    <scope>NUCLEOTIDE SEQUENCE [LARGE SCALE GENOMIC DNA]</scope>
    <source>
        <strain evidence="1 2">FDAARGOS_661</strain>
    </source>
</reference>